<organism evidence="2 3">
    <name type="scientific">Gordonia terrae</name>
    <dbReference type="NCBI Taxonomy" id="2055"/>
    <lineage>
        <taxon>Bacteria</taxon>
        <taxon>Bacillati</taxon>
        <taxon>Actinomycetota</taxon>
        <taxon>Actinomycetes</taxon>
        <taxon>Mycobacteriales</taxon>
        <taxon>Gordoniaceae</taxon>
        <taxon>Gordonia</taxon>
    </lineage>
</organism>
<sequence length="176" mass="18992">MSTDTSDRERLSKTRGASKPHTLWLAVGFMCTGASLQLIGMFYALSLVESINEEVRSLQYVGLGPRPAQSDYDAIDNAVETGTTVGVGLIVSFCLAAAGLWLFMAYANARGFRWARVMATIIGVVGLVFGLMSLTADDRPVAEVLNVLLVAVELAVLLLLWLPGSNAYYRRVSATK</sequence>
<evidence type="ECO:0000256" key="1">
    <source>
        <dbReference type="SAM" id="Phobius"/>
    </source>
</evidence>
<name>A0A2I1R0G1_9ACTN</name>
<dbReference type="Proteomes" id="UP000234662">
    <property type="component" value="Unassembled WGS sequence"/>
</dbReference>
<keyword evidence="1" id="KW-0472">Membrane</keyword>
<feature type="transmembrane region" description="Helical" evidence="1">
    <location>
        <begin position="21"/>
        <end position="45"/>
    </location>
</feature>
<dbReference type="EMBL" id="PKJC01000067">
    <property type="protein sequence ID" value="PKZ62612.1"/>
    <property type="molecule type" value="Genomic_DNA"/>
</dbReference>
<feature type="transmembrane region" description="Helical" evidence="1">
    <location>
        <begin position="114"/>
        <end position="132"/>
    </location>
</feature>
<evidence type="ECO:0000313" key="3">
    <source>
        <dbReference type="Proteomes" id="UP000234662"/>
    </source>
</evidence>
<comment type="caution">
    <text evidence="2">The sequence shown here is derived from an EMBL/GenBank/DDBJ whole genome shotgun (WGS) entry which is preliminary data.</text>
</comment>
<gene>
    <name evidence="2" type="ORF">CYJ73_26255</name>
</gene>
<reference evidence="2 3" key="1">
    <citation type="submission" date="2017-12" db="EMBL/GenBank/DDBJ databases">
        <title>Phylogenetic diversity of female urinary microbiome.</title>
        <authorList>
            <person name="Thomas-White K."/>
            <person name="Wolfe A.J."/>
        </authorList>
    </citation>
    <scope>NUCLEOTIDE SEQUENCE [LARGE SCALE GENOMIC DNA]</scope>
    <source>
        <strain evidence="2 3">UMB0777</strain>
    </source>
</reference>
<proteinExistence type="predicted"/>
<keyword evidence="1" id="KW-0812">Transmembrane</keyword>
<keyword evidence="1" id="KW-1133">Transmembrane helix</keyword>
<accession>A0A2I1R0G1</accession>
<evidence type="ECO:0000313" key="2">
    <source>
        <dbReference type="EMBL" id="PKZ62612.1"/>
    </source>
</evidence>
<dbReference type="AlphaFoldDB" id="A0A2I1R0G1"/>
<dbReference type="RefSeq" id="WP_101823366.1">
    <property type="nucleotide sequence ID" value="NZ_PKJC01000067.1"/>
</dbReference>
<feature type="transmembrane region" description="Helical" evidence="1">
    <location>
        <begin position="85"/>
        <end position="107"/>
    </location>
</feature>
<feature type="transmembrane region" description="Helical" evidence="1">
    <location>
        <begin position="144"/>
        <end position="162"/>
    </location>
</feature>
<protein>
    <submittedName>
        <fullName evidence="2">Uncharacterized protein</fullName>
    </submittedName>
</protein>